<comment type="subcellular location">
    <subcellularLocation>
        <location evidence="1">Cell junction</location>
        <location evidence="1">Tight junction</location>
    </subcellularLocation>
    <subcellularLocation>
        <location evidence="2">Cell membrane</location>
        <topology evidence="2">Multi-pass membrane protein</topology>
    </subcellularLocation>
</comment>
<feature type="transmembrane region" description="Helical" evidence="11">
    <location>
        <begin position="6"/>
        <end position="30"/>
    </location>
</feature>
<dbReference type="Proteomes" id="UP001591681">
    <property type="component" value="Unassembled WGS sequence"/>
</dbReference>
<dbReference type="FunFam" id="1.20.140.150:FF:000001">
    <property type="entry name" value="Claudin"/>
    <property type="match status" value="1"/>
</dbReference>
<name>A0ABD1KB43_9TELE</name>
<keyword evidence="13" id="KW-1185">Reference proteome</keyword>
<keyword evidence="8 11" id="KW-1133">Transmembrane helix</keyword>
<gene>
    <name evidence="12" type="ORF">ACEWY4_008480</name>
</gene>
<evidence type="ECO:0000256" key="5">
    <source>
        <dbReference type="ARBA" id="ARBA00022475"/>
    </source>
</evidence>
<dbReference type="PRINTS" id="PR01077">
    <property type="entry name" value="CLAUDIN"/>
</dbReference>
<feature type="transmembrane region" description="Helical" evidence="11">
    <location>
        <begin position="119"/>
        <end position="148"/>
    </location>
</feature>
<evidence type="ECO:0008006" key="14">
    <source>
        <dbReference type="Google" id="ProtNLM"/>
    </source>
</evidence>
<reference evidence="12 13" key="1">
    <citation type="submission" date="2024-09" db="EMBL/GenBank/DDBJ databases">
        <title>A chromosome-level genome assembly of Gray's grenadier anchovy, Coilia grayii.</title>
        <authorList>
            <person name="Fu Z."/>
        </authorList>
    </citation>
    <scope>NUCLEOTIDE SEQUENCE [LARGE SCALE GENOMIC DNA]</scope>
    <source>
        <strain evidence="12">G4</strain>
        <tissue evidence="12">Muscle</tissue>
    </source>
</reference>
<feature type="transmembrane region" description="Helical" evidence="11">
    <location>
        <begin position="160"/>
        <end position="181"/>
    </location>
</feature>
<dbReference type="Pfam" id="PF00822">
    <property type="entry name" value="PMP22_Claudin"/>
    <property type="match status" value="1"/>
</dbReference>
<evidence type="ECO:0000256" key="6">
    <source>
        <dbReference type="ARBA" id="ARBA00022692"/>
    </source>
</evidence>
<dbReference type="AlphaFoldDB" id="A0ABD1KB43"/>
<dbReference type="Gene3D" id="1.20.140.150">
    <property type="match status" value="1"/>
</dbReference>
<comment type="caution">
    <text evidence="12">The sequence shown here is derived from an EMBL/GenBank/DDBJ whole genome shotgun (WGS) entry which is preliminary data.</text>
</comment>
<feature type="region of interest" description="Disordered" evidence="10">
    <location>
        <begin position="187"/>
        <end position="240"/>
    </location>
</feature>
<evidence type="ECO:0000256" key="11">
    <source>
        <dbReference type="SAM" id="Phobius"/>
    </source>
</evidence>
<dbReference type="PANTHER" id="PTHR12002">
    <property type="entry name" value="CLAUDIN"/>
    <property type="match status" value="1"/>
</dbReference>
<feature type="transmembrane region" description="Helical" evidence="11">
    <location>
        <begin position="79"/>
        <end position="99"/>
    </location>
</feature>
<evidence type="ECO:0000313" key="13">
    <source>
        <dbReference type="Proteomes" id="UP001591681"/>
    </source>
</evidence>
<evidence type="ECO:0000256" key="10">
    <source>
        <dbReference type="SAM" id="MobiDB-lite"/>
    </source>
</evidence>
<organism evidence="12 13">
    <name type="scientific">Coilia grayii</name>
    <name type="common">Gray's grenadier anchovy</name>
    <dbReference type="NCBI Taxonomy" id="363190"/>
    <lineage>
        <taxon>Eukaryota</taxon>
        <taxon>Metazoa</taxon>
        <taxon>Chordata</taxon>
        <taxon>Craniata</taxon>
        <taxon>Vertebrata</taxon>
        <taxon>Euteleostomi</taxon>
        <taxon>Actinopterygii</taxon>
        <taxon>Neopterygii</taxon>
        <taxon>Teleostei</taxon>
        <taxon>Clupei</taxon>
        <taxon>Clupeiformes</taxon>
        <taxon>Clupeoidei</taxon>
        <taxon>Engraulidae</taxon>
        <taxon>Coilinae</taxon>
        <taxon>Coilia</taxon>
    </lineage>
</organism>
<evidence type="ECO:0000256" key="4">
    <source>
        <dbReference type="ARBA" id="ARBA00022427"/>
    </source>
</evidence>
<evidence type="ECO:0000313" key="12">
    <source>
        <dbReference type="EMBL" id="KAL2096332.1"/>
    </source>
</evidence>
<keyword evidence="7" id="KW-0965">Cell junction</keyword>
<dbReference type="InterPro" id="IPR004031">
    <property type="entry name" value="PMP22/EMP/MP20/Claudin"/>
</dbReference>
<keyword evidence="9 11" id="KW-0472">Membrane</keyword>
<keyword evidence="4" id="KW-0796">Tight junction</keyword>
<accession>A0ABD1KB43</accession>
<evidence type="ECO:0000256" key="9">
    <source>
        <dbReference type="ARBA" id="ARBA00023136"/>
    </source>
</evidence>
<sequence>MVSASLQILGSALAFLGWVGVILVCAMPMWRVTAFIGSNIVTSQTIWEGIWMSCVAQSTGQMECKVYDSMLALTSDLQAARALVVISIVVGIAGLFMAFVGGKCTNFVTEEAGKARASIAAGAVLMISGMLCLVPVSWSASIIIHDFYNPLLTDAQRRELGGALYVGWGAGLLLLLGGALLCSSCPPRDEDEEDGKGKRSAAPFLRYHPMRTPKPPSRSDSVPSHKPPTPRTPTPTKTYI</sequence>
<protein>
    <recommendedName>
        <fullName evidence="14">Claudin-4-like</fullName>
    </recommendedName>
</protein>
<dbReference type="EMBL" id="JBHFQA010000007">
    <property type="protein sequence ID" value="KAL2096332.1"/>
    <property type="molecule type" value="Genomic_DNA"/>
</dbReference>
<dbReference type="GO" id="GO:0005886">
    <property type="term" value="C:plasma membrane"/>
    <property type="evidence" value="ECO:0007669"/>
    <property type="project" value="UniProtKB-SubCell"/>
</dbReference>
<keyword evidence="5" id="KW-1003">Cell membrane</keyword>
<evidence type="ECO:0000256" key="1">
    <source>
        <dbReference type="ARBA" id="ARBA00004435"/>
    </source>
</evidence>
<keyword evidence="6 11" id="KW-0812">Transmembrane</keyword>
<comment type="similarity">
    <text evidence="3">Belongs to the claudin family.</text>
</comment>
<evidence type="ECO:0000256" key="8">
    <source>
        <dbReference type="ARBA" id="ARBA00022989"/>
    </source>
</evidence>
<dbReference type="InterPro" id="IPR006187">
    <property type="entry name" value="Claudin"/>
</dbReference>
<dbReference type="GO" id="GO:0005923">
    <property type="term" value="C:bicellular tight junction"/>
    <property type="evidence" value="ECO:0007669"/>
    <property type="project" value="UniProtKB-SubCell"/>
</dbReference>
<evidence type="ECO:0000256" key="3">
    <source>
        <dbReference type="ARBA" id="ARBA00008295"/>
    </source>
</evidence>
<evidence type="ECO:0000256" key="2">
    <source>
        <dbReference type="ARBA" id="ARBA00004651"/>
    </source>
</evidence>
<proteinExistence type="inferred from homology"/>
<evidence type="ECO:0000256" key="7">
    <source>
        <dbReference type="ARBA" id="ARBA00022949"/>
    </source>
</evidence>